<dbReference type="EC" id="2.5.1.75" evidence="10"/>
<protein>
    <recommendedName>
        <fullName evidence="10">tRNA dimethylallyltransferase</fullName>
        <ecNumber evidence="10">2.5.1.75</ecNumber>
    </recommendedName>
    <alternativeName>
        <fullName evidence="10">Dimethylallyl diphosphate:tRNA dimethylallyltransferase</fullName>
        <shortName evidence="10">DMAPP:tRNA dimethylallyltransferase</shortName>
        <shortName evidence="10">DMATase</shortName>
    </alternativeName>
    <alternativeName>
        <fullName evidence="10">Isopentenyl-diphosphate:tRNA isopentenyltransferase</fullName>
        <shortName evidence="10">IPP transferase</shortName>
        <shortName evidence="10">IPPT</shortName>
        <shortName evidence="10">IPTase</shortName>
    </alternativeName>
</protein>
<dbReference type="Proteomes" id="UP000284178">
    <property type="component" value="Unassembled WGS sequence"/>
</dbReference>
<name>A0A412FWY4_9FIRM</name>
<evidence type="ECO:0000256" key="8">
    <source>
        <dbReference type="ARBA" id="ARBA00022842"/>
    </source>
</evidence>
<dbReference type="AlphaFoldDB" id="A0A412FWY4"/>
<dbReference type="GO" id="GO:0052381">
    <property type="term" value="F:tRNA dimethylallyltransferase activity"/>
    <property type="evidence" value="ECO:0007669"/>
    <property type="project" value="UniProtKB-UniRule"/>
</dbReference>
<comment type="subunit">
    <text evidence="10">Monomer.</text>
</comment>
<dbReference type="GO" id="GO:0006400">
    <property type="term" value="P:tRNA modification"/>
    <property type="evidence" value="ECO:0007669"/>
    <property type="project" value="TreeGrafter"/>
</dbReference>
<comment type="caution">
    <text evidence="14">The sequence shown here is derived from an EMBL/GenBank/DDBJ whole genome shotgun (WGS) entry which is preliminary data.</text>
</comment>
<dbReference type="PANTHER" id="PTHR11088:SF60">
    <property type="entry name" value="TRNA DIMETHYLALLYLTRANSFERASE"/>
    <property type="match status" value="1"/>
</dbReference>
<dbReference type="PANTHER" id="PTHR11088">
    <property type="entry name" value="TRNA DIMETHYLALLYLTRANSFERASE"/>
    <property type="match status" value="1"/>
</dbReference>
<dbReference type="RefSeq" id="WP_117895350.1">
    <property type="nucleotide sequence ID" value="NZ_CABJCV010000014.1"/>
</dbReference>
<dbReference type="SUPFAM" id="SSF52540">
    <property type="entry name" value="P-loop containing nucleoside triphosphate hydrolases"/>
    <property type="match status" value="2"/>
</dbReference>
<evidence type="ECO:0000256" key="3">
    <source>
        <dbReference type="ARBA" id="ARBA00005842"/>
    </source>
</evidence>
<organism evidence="14 15">
    <name type="scientific">Holdemania filiformis</name>
    <dbReference type="NCBI Taxonomy" id="61171"/>
    <lineage>
        <taxon>Bacteria</taxon>
        <taxon>Bacillati</taxon>
        <taxon>Bacillota</taxon>
        <taxon>Erysipelotrichia</taxon>
        <taxon>Erysipelotrichales</taxon>
        <taxon>Erysipelotrichaceae</taxon>
        <taxon>Holdemania</taxon>
    </lineage>
</organism>
<feature type="region of interest" description="Interaction with substrate tRNA" evidence="10">
    <location>
        <begin position="34"/>
        <end position="37"/>
    </location>
</feature>
<evidence type="ECO:0000256" key="2">
    <source>
        <dbReference type="ARBA" id="ARBA00003213"/>
    </source>
</evidence>
<keyword evidence="15" id="KW-1185">Reference proteome</keyword>
<comment type="similarity">
    <text evidence="3 10 13">Belongs to the IPP transferase family.</text>
</comment>
<dbReference type="Gene3D" id="3.40.50.300">
    <property type="entry name" value="P-loop containing nucleotide triphosphate hydrolases"/>
    <property type="match status" value="1"/>
</dbReference>
<comment type="cofactor">
    <cofactor evidence="1 10">
        <name>Mg(2+)</name>
        <dbReference type="ChEBI" id="CHEBI:18420"/>
    </cofactor>
</comment>
<keyword evidence="6 10" id="KW-0547">Nucleotide-binding</keyword>
<evidence type="ECO:0000256" key="1">
    <source>
        <dbReference type="ARBA" id="ARBA00001946"/>
    </source>
</evidence>
<evidence type="ECO:0000313" key="14">
    <source>
        <dbReference type="EMBL" id="RGR72672.1"/>
    </source>
</evidence>
<feature type="site" description="Interaction with substrate tRNA" evidence="10">
    <location>
        <position position="119"/>
    </location>
</feature>
<dbReference type="Pfam" id="PF01715">
    <property type="entry name" value="IPPT"/>
    <property type="match status" value="1"/>
</dbReference>
<dbReference type="NCBIfam" id="TIGR00174">
    <property type="entry name" value="miaA"/>
    <property type="match status" value="1"/>
</dbReference>
<keyword evidence="5 10" id="KW-0819">tRNA processing</keyword>
<sequence>MKKVLVLVGPTAVGKTAFSIELAKRFHGEIISGDSIQVYRGLDIGSGKITEAEKQGVPHYNIDTRDPKEKTSVADFQREARAAIEAISARGKLPMIVGGTGLYIKAALYDYQFQPEDPRAQSLSEELEQRDEAELYAWLKQVDPQTADQIHPHNKRRIVRALVIHELAQTPKSELESRQEHRMIYDTFICGLTCQRQALVERIEKRVDGMIADGLIEEIRGLLRQGVSFDDQSMQGIGYKEWRGYFEGRETVDQAREQILTHTRQFSRRQMTWFTRQTPICWAAVDQPGEKEQVVEEIDDWLKEECSWKHRYKDWNC</sequence>
<proteinExistence type="inferred from homology"/>
<evidence type="ECO:0000256" key="12">
    <source>
        <dbReference type="RuleBase" id="RU003784"/>
    </source>
</evidence>
<dbReference type="EMBL" id="QRUP01000014">
    <property type="protein sequence ID" value="RGR72672.1"/>
    <property type="molecule type" value="Genomic_DNA"/>
</dbReference>
<feature type="site" description="Interaction with substrate tRNA" evidence="10">
    <location>
        <position position="100"/>
    </location>
</feature>
<evidence type="ECO:0000313" key="15">
    <source>
        <dbReference type="Proteomes" id="UP000284178"/>
    </source>
</evidence>
<dbReference type="InterPro" id="IPR039657">
    <property type="entry name" value="Dimethylallyltransferase"/>
</dbReference>
<reference evidence="14 15" key="1">
    <citation type="submission" date="2018-08" db="EMBL/GenBank/DDBJ databases">
        <title>A genome reference for cultivated species of the human gut microbiota.</title>
        <authorList>
            <person name="Zou Y."/>
            <person name="Xue W."/>
            <person name="Luo G."/>
        </authorList>
    </citation>
    <scope>NUCLEOTIDE SEQUENCE [LARGE SCALE GENOMIC DNA]</scope>
    <source>
        <strain evidence="14 15">AF24-29</strain>
    </source>
</reference>
<comment type="catalytic activity">
    <reaction evidence="9 10 11">
        <text>adenosine(37) in tRNA + dimethylallyl diphosphate = N(6)-dimethylallyladenosine(37) in tRNA + diphosphate</text>
        <dbReference type="Rhea" id="RHEA:26482"/>
        <dbReference type="Rhea" id="RHEA-COMP:10162"/>
        <dbReference type="Rhea" id="RHEA-COMP:10375"/>
        <dbReference type="ChEBI" id="CHEBI:33019"/>
        <dbReference type="ChEBI" id="CHEBI:57623"/>
        <dbReference type="ChEBI" id="CHEBI:74411"/>
        <dbReference type="ChEBI" id="CHEBI:74415"/>
        <dbReference type="EC" id="2.5.1.75"/>
    </reaction>
</comment>
<evidence type="ECO:0000256" key="11">
    <source>
        <dbReference type="RuleBase" id="RU003783"/>
    </source>
</evidence>
<evidence type="ECO:0000256" key="9">
    <source>
        <dbReference type="ARBA" id="ARBA00049563"/>
    </source>
</evidence>
<accession>A0A412FWY4</accession>
<dbReference type="GO" id="GO:0005524">
    <property type="term" value="F:ATP binding"/>
    <property type="evidence" value="ECO:0007669"/>
    <property type="project" value="UniProtKB-UniRule"/>
</dbReference>
<evidence type="ECO:0000256" key="4">
    <source>
        <dbReference type="ARBA" id="ARBA00022679"/>
    </source>
</evidence>
<feature type="binding site" evidence="10">
    <location>
        <begin position="11"/>
        <end position="16"/>
    </location>
    <ligand>
        <name>substrate</name>
    </ligand>
</feature>
<evidence type="ECO:0000256" key="6">
    <source>
        <dbReference type="ARBA" id="ARBA00022741"/>
    </source>
</evidence>
<keyword evidence="4 10" id="KW-0808">Transferase</keyword>
<comment type="caution">
    <text evidence="10">Lacks conserved residue(s) required for the propagation of feature annotation.</text>
</comment>
<comment type="function">
    <text evidence="2 10 12">Catalyzes the transfer of a dimethylallyl group onto the adenine at position 37 in tRNAs that read codons beginning with uridine, leading to the formation of N6-(dimethylallyl)adenosine (i(6)A).</text>
</comment>
<gene>
    <name evidence="10" type="primary">miaA</name>
    <name evidence="14" type="ORF">DWY25_11440</name>
</gene>
<keyword evidence="8 10" id="KW-0460">Magnesium</keyword>
<dbReference type="InterPro" id="IPR018022">
    <property type="entry name" value="IPT"/>
</dbReference>
<evidence type="ECO:0000256" key="7">
    <source>
        <dbReference type="ARBA" id="ARBA00022840"/>
    </source>
</evidence>
<dbReference type="Gene3D" id="1.10.20.140">
    <property type="match status" value="1"/>
</dbReference>
<evidence type="ECO:0000256" key="5">
    <source>
        <dbReference type="ARBA" id="ARBA00022694"/>
    </source>
</evidence>
<dbReference type="InterPro" id="IPR027417">
    <property type="entry name" value="P-loop_NTPase"/>
</dbReference>
<keyword evidence="7 10" id="KW-0067">ATP-binding</keyword>
<evidence type="ECO:0000256" key="13">
    <source>
        <dbReference type="RuleBase" id="RU003785"/>
    </source>
</evidence>
<evidence type="ECO:0000256" key="10">
    <source>
        <dbReference type="HAMAP-Rule" id="MF_00185"/>
    </source>
</evidence>
<dbReference type="GeneID" id="83016005"/>
<dbReference type="HAMAP" id="MF_00185">
    <property type="entry name" value="IPP_trans"/>
    <property type="match status" value="1"/>
</dbReference>
<feature type="binding site" evidence="10">
    <location>
        <begin position="9"/>
        <end position="16"/>
    </location>
    <ligand>
        <name>ATP</name>
        <dbReference type="ChEBI" id="CHEBI:30616"/>
    </ligand>
</feature>